<dbReference type="Proteomes" id="UP000242715">
    <property type="component" value="Unassembled WGS sequence"/>
</dbReference>
<dbReference type="EMBL" id="DF973902">
    <property type="protein sequence ID" value="GAU42164.1"/>
    <property type="molecule type" value="Genomic_DNA"/>
</dbReference>
<evidence type="ECO:0000313" key="6">
    <source>
        <dbReference type="EMBL" id="GAU42164.1"/>
    </source>
</evidence>
<dbReference type="GO" id="GO:0005524">
    <property type="term" value="F:ATP binding"/>
    <property type="evidence" value="ECO:0007669"/>
    <property type="project" value="UniProtKB-KW"/>
</dbReference>
<dbReference type="Pfam" id="PF00483">
    <property type="entry name" value="NTP_transferase"/>
    <property type="match status" value="1"/>
</dbReference>
<dbReference type="PANTHER" id="PTHR43523:SF25">
    <property type="entry name" value="GLUCOSE-1-PHOSPHATE ADENYLYLTRANSFERASE"/>
    <property type="match status" value="1"/>
</dbReference>
<dbReference type="InterPro" id="IPR005835">
    <property type="entry name" value="NTP_transferase_dom"/>
</dbReference>
<keyword evidence="4" id="KW-0067">ATP-binding</keyword>
<dbReference type="OrthoDB" id="1733332at2759"/>
<dbReference type="PROSITE" id="PS00809">
    <property type="entry name" value="ADP_GLC_PYROPHOSPH_2"/>
    <property type="match status" value="1"/>
</dbReference>
<organism evidence="6 7">
    <name type="scientific">Trifolium subterraneum</name>
    <name type="common">Subterranean clover</name>
    <dbReference type="NCBI Taxonomy" id="3900"/>
    <lineage>
        <taxon>Eukaryota</taxon>
        <taxon>Viridiplantae</taxon>
        <taxon>Streptophyta</taxon>
        <taxon>Embryophyta</taxon>
        <taxon>Tracheophyta</taxon>
        <taxon>Spermatophyta</taxon>
        <taxon>Magnoliopsida</taxon>
        <taxon>eudicotyledons</taxon>
        <taxon>Gunneridae</taxon>
        <taxon>Pentapetalae</taxon>
        <taxon>rosids</taxon>
        <taxon>fabids</taxon>
        <taxon>Fabales</taxon>
        <taxon>Fabaceae</taxon>
        <taxon>Papilionoideae</taxon>
        <taxon>50 kb inversion clade</taxon>
        <taxon>NPAAA clade</taxon>
        <taxon>Hologalegina</taxon>
        <taxon>IRL clade</taxon>
        <taxon>Trifolieae</taxon>
        <taxon>Trifolium</taxon>
    </lineage>
</organism>
<dbReference type="CDD" id="cd02508">
    <property type="entry name" value="ADP_Glucose_PP"/>
    <property type="match status" value="1"/>
</dbReference>
<dbReference type="GO" id="GO:0008878">
    <property type="term" value="F:glucose-1-phosphate adenylyltransferase activity"/>
    <property type="evidence" value="ECO:0007669"/>
    <property type="project" value="InterPro"/>
</dbReference>
<evidence type="ECO:0000256" key="3">
    <source>
        <dbReference type="ARBA" id="ARBA00022741"/>
    </source>
</evidence>
<name>A0A2Z6NBQ5_TRISU</name>
<keyword evidence="3" id="KW-0547">Nucleotide-binding</keyword>
<feature type="domain" description="Nucleotidyl transferase" evidence="5">
    <location>
        <begin position="96"/>
        <end position="372"/>
    </location>
</feature>
<dbReference type="SUPFAM" id="SSF51161">
    <property type="entry name" value="Trimeric LpxA-like enzymes"/>
    <property type="match status" value="1"/>
</dbReference>
<evidence type="ECO:0000256" key="2">
    <source>
        <dbReference type="ARBA" id="ARBA00011680"/>
    </source>
</evidence>
<protein>
    <recommendedName>
        <fullName evidence="5">Nucleotidyl transferase domain-containing protein</fullName>
    </recommendedName>
</protein>
<comment type="subunit">
    <text evidence="2">Heterotetramer.</text>
</comment>
<dbReference type="SUPFAM" id="SSF53448">
    <property type="entry name" value="Nucleotide-diphospho-sugar transferases"/>
    <property type="match status" value="1"/>
</dbReference>
<evidence type="ECO:0000313" key="7">
    <source>
        <dbReference type="Proteomes" id="UP000242715"/>
    </source>
</evidence>
<evidence type="ECO:0000256" key="4">
    <source>
        <dbReference type="ARBA" id="ARBA00022840"/>
    </source>
</evidence>
<dbReference type="GO" id="GO:0005978">
    <property type="term" value="P:glycogen biosynthetic process"/>
    <property type="evidence" value="ECO:0007669"/>
    <property type="project" value="InterPro"/>
</dbReference>
<dbReference type="CDD" id="cd04651">
    <property type="entry name" value="LbH_G1P_AT_C"/>
    <property type="match status" value="1"/>
</dbReference>
<dbReference type="PANTHER" id="PTHR43523">
    <property type="entry name" value="GLUCOSE-1-PHOSPHATE ADENYLYLTRANSFERASE-RELATED"/>
    <property type="match status" value="1"/>
</dbReference>
<evidence type="ECO:0000259" key="5">
    <source>
        <dbReference type="Pfam" id="PF00483"/>
    </source>
</evidence>
<dbReference type="InterPro" id="IPR011004">
    <property type="entry name" value="Trimer_LpxA-like_sf"/>
</dbReference>
<reference evidence="7" key="1">
    <citation type="journal article" date="2017" name="Front. Plant Sci.">
        <title>Climate Clever Clovers: New Paradigm to Reduce the Environmental Footprint of Ruminants by Breeding Low Methanogenic Forages Utilizing Haplotype Variation.</title>
        <authorList>
            <person name="Kaur P."/>
            <person name="Appels R."/>
            <person name="Bayer P.E."/>
            <person name="Keeble-Gagnere G."/>
            <person name="Wang J."/>
            <person name="Hirakawa H."/>
            <person name="Shirasawa K."/>
            <person name="Vercoe P."/>
            <person name="Stefanova K."/>
            <person name="Durmic Z."/>
            <person name="Nichols P."/>
            <person name="Revell C."/>
            <person name="Isobe S.N."/>
            <person name="Edwards D."/>
            <person name="Erskine W."/>
        </authorList>
    </citation>
    <scope>NUCLEOTIDE SEQUENCE [LARGE SCALE GENOMIC DNA]</scope>
    <source>
        <strain evidence="7">cv. Daliak</strain>
    </source>
</reference>
<dbReference type="InterPro" id="IPR005836">
    <property type="entry name" value="ADP_Glu_pyroP_CS"/>
</dbReference>
<evidence type="ECO:0000256" key="1">
    <source>
        <dbReference type="ARBA" id="ARBA00010443"/>
    </source>
</evidence>
<dbReference type="Gene3D" id="3.90.550.10">
    <property type="entry name" value="Spore Coat Polysaccharide Biosynthesis Protein SpsA, Chain A"/>
    <property type="match status" value="1"/>
</dbReference>
<accession>A0A2Z6NBQ5</accession>
<sequence length="530" mass="58860">MVSTCVNFKANTHIANLKKDNIFRQDNGFLGERIKGGVNYSPWITNDRLEISLRTKERVKKAKPGFVSAILTSNNVNETVVPSFLRRKADPKNVASIILGGGPGVQLFPLTKRAATPAVPVGGCYRLIDIPMSNCINSGINKIFVLTQFNSASLNRHIARTYFGNGINFGDGYVEVLAATQTPGEAGKKWFQGTADAVRQFTWVFEDAKNTNIENVIILAGDHLYRMDYMDLVQSHIDRNADITVSCAAVGDSRASDYGLVKVDSRGRIIQFSEKPKGADLKAMQADTSLFGLSPQDALRSPYIASMGVYVFKTDVLLKLLKWRYPTSNDFGSEIIPASVKEHNVQAFFFGDYWEDIGTIKSFYDANMALTEEIVDAIISHGCFLRECSVQHSIVGERSRLDYGVELQDTIMMGADYYQTESEIASALAEGKVPIGIGRNSKIRNCIIDKNARIGKDVMIMNKDGVQEGDRPEDGFYIRSGITIVMEKATIEDGTEKHSKEQLEFCEMRMCDHEGARRIEGVLPLHVKIE</sequence>
<dbReference type="Gene3D" id="2.160.10.10">
    <property type="entry name" value="Hexapeptide repeat proteins"/>
    <property type="match status" value="1"/>
</dbReference>
<dbReference type="PROSITE" id="PS00810">
    <property type="entry name" value="ADP_GLC_PYROPHOSPH_3"/>
    <property type="match status" value="1"/>
</dbReference>
<dbReference type="InterPro" id="IPR029044">
    <property type="entry name" value="Nucleotide-diphossugar_trans"/>
</dbReference>
<dbReference type="AlphaFoldDB" id="A0A2Z6NBQ5"/>
<comment type="similarity">
    <text evidence="1">Belongs to the bacterial/plant glucose-1-phosphate adenylyltransferase family.</text>
</comment>
<keyword evidence="7" id="KW-1185">Reference proteome</keyword>
<dbReference type="InterPro" id="IPR011831">
    <property type="entry name" value="ADP-Glc_PPase"/>
</dbReference>
<proteinExistence type="inferred from homology"/>
<gene>
    <name evidence="6" type="ORF">TSUD_89630</name>
</gene>